<dbReference type="Proteomes" id="UP000005622">
    <property type="component" value="Unassembled WGS sequence"/>
</dbReference>
<dbReference type="AlphaFoldDB" id="H8Z9A9"/>
<accession>H8Z9A9</accession>
<name>H8Z9A9_NEMA1</name>
<dbReference type="HOGENOM" id="CLU_1865651_0_0_1"/>
<dbReference type="EMBL" id="JH604633">
    <property type="protein sequence ID" value="EHY66540.1"/>
    <property type="molecule type" value="Genomic_DNA"/>
</dbReference>
<gene>
    <name evidence="3" type="ORF">NERG_00180</name>
</gene>
<proteinExistence type="predicted"/>
<evidence type="ECO:0000313" key="3">
    <source>
        <dbReference type="EMBL" id="EHY66540.1"/>
    </source>
</evidence>
<protein>
    <submittedName>
        <fullName evidence="3">Uncharacterized protein</fullName>
    </submittedName>
</protein>
<reference evidence="3" key="1">
    <citation type="submission" date="2011-03" db="EMBL/GenBank/DDBJ databases">
        <title>The Genome Sequence of Nematocida sp1 strain ERTm2.</title>
        <authorList>
            <consortium name="The Broad Institute Genome Sequencing Platform"/>
            <consortium name="The Broad Institute Genome Sequencing Center for Infectious Disease"/>
            <person name="Cuomo C."/>
            <person name="Troemel E."/>
            <person name="Young S.K."/>
            <person name="Zeng Q."/>
            <person name="Gargeya S."/>
            <person name="Fitzgerald M."/>
            <person name="Haas B."/>
            <person name="Abouelleil A."/>
            <person name="Alvarado L."/>
            <person name="Arachchi H.M."/>
            <person name="Berlin A."/>
            <person name="Brown A."/>
            <person name="Chapman S.B."/>
            <person name="Chen Z."/>
            <person name="Dunbar C."/>
            <person name="Freedman E."/>
            <person name="Gearin G."/>
            <person name="Gellesch M."/>
            <person name="Goldberg J."/>
            <person name="Griggs A."/>
            <person name="Gujja S."/>
            <person name="Heilman E.R."/>
            <person name="Heiman D."/>
            <person name="Howarth C."/>
            <person name="Larson L."/>
            <person name="Lui A."/>
            <person name="MacDonald P.J.P."/>
            <person name="Mehta T."/>
            <person name="Montmayeur A."/>
            <person name="Murphy C."/>
            <person name="Neiman D."/>
            <person name="Pearson M."/>
            <person name="Priest M."/>
            <person name="Roberts A."/>
            <person name="Saif S."/>
            <person name="Shea T."/>
            <person name="Shenoy N."/>
            <person name="Sisk P."/>
            <person name="Stolte C."/>
            <person name="Sykes S."/>
            <person name="White J."/>
            <person name="Yandava C."/>
            <person name="Wortman J."/>
            <person name="Nusbaum C."/>
            <person name="Birren B."/>
        </authorList>
    </citation>
    <scope>NUCLEOTIDE SEQUENCE</scope>
    <source>
        <strain evidence="3">ERTm2</strain>
    </source>
</reference>
<organism evidence="3">
    <name type="scientific">Nematocida ausubeli (strain ATCC PRA-371 / ERTm2)</name>
    <name type="common">Nematode killer fungus</name>
    <dbReference type="NCBI Taxonomy" id="1913371"/>
    <lineage>
        <taxon>Eukaryota</taxon>
        <taxon>Fungi</taxon>
        <taxon>Fungi incertae sedis</taxon>
        <taxon>Microsporidia</taxon>
        <taxon>Nematocida</taxon>
    </lineage>
</organism>
<keyword evidence="2" id="KW-0812">Transmembrane</keyword>
<evidence type="ECO:0000256" key="2">
    <source>
        <dbReference type="SAM" id="Phobius"/>
    </source>
</evidence>
<sequence>MEVNRSVEENNQNEYLVEDATIQPTDEEDNQSKNLAEDASVQPTDEENIKECTPLQGTVIEIENPTTAVEATVVDINNGSEYLPNVRVQNTMRQRRDSGILKKCMTPRLFSCCFATAIGTLFLFSWASLISPGNRAN</sequence>
<keyword evidence="2" id="KW-1133">Transmembrane helix</keyword>
<feature type="transmembrane region" description="Helical" evidence="2">
    <location>
        <begin position="109"/>
        <end position="129"/>
    </location>
</feature>
<keyword evidence="2" id="KW-0472">Membrane</keyword>
<evidence type="ECO:0000256" key="1">
    <source>
        <dbReference type="SAM" id="MobiDB-lite"/>
    </source>
</evidence>
<feature type="region of interest" description="Disordered" evidence="1">
    <location>
        <begin position="1"/>
        <end position="49"/>
    </location>
</feature>